<dbReference type="Proteomes" id="UP001235030">
    <property type="component" value="Chromosome"/>
</dbReference>
<protein>
    <submittedName>
        <fullName evidence="3">Thiol-disulfide oxidoreductase ResA</fullName>
    </submittedName>
</protein>
<name>A0ABY9PXH5_9FIRM</name>
<dbReference type="Pfam" id="PF08534">
    <property type="entry name" value="Redoxin"/>
    <property type="match status" value="1"/>
</dbReference>
<dbReference type="PANTHER" id="PTHR42852">
    <property type="entry name" value="THIOL:DISULFIDE INTERCHANGE PROTEIN DSBE"/>
    <property type="match status" value="1"/>
</dbReference>
<sequence length="204" mass="22738">MKKVGKVIGIIVGVIVVVYGVLQISILIGARNEPDLATMQKQEKKMYEEDNARMKNIDLSNFQAEDLDGNIVTQEIFSKNKITLIDIWTTDCSPCIDGMPDLAKLQKENLEGVGIFTVCIDAAYSEKAEKFAKELMADNNNIPTLIPDKKLMNGLCDHIPAYPTHLFVDSKGKVIGDRYVGGTSTEELKEEISKRLEMAEKNKK</sequence>
<dbReference type="InterPro" id="IPR050553">
    <property type="entry name" value="Thioredoxin_ResA/DsbE_sf"/>
</dbReference>
<dbReference type="PANTHER" id="PTHR42852:SF17">
    <property type="entry name" value="THIOREDOXIN-LIKE PROTEIN HI_1115"/>
    <property type="match status" value="1"/>
</dbReference>
<evidence type="ECO:0000256" key="1">
    <source>
        <dbReference type="SAM" id="Phobius"/>
    </source>
</evidence>
<dbReference type="Gene3D" id="3.40.30.10">
    <property type="entry name" value="Glutaredoxin"/>
    <property type="match status" value="1"/>
</dbReference>
<keyword evidence="1" id="KW-0812">Transmembrane</keyword>
<dbReference type="CDD" id="cd02966">
    <property type="entry name" value="TlpA_like_family"/>
    <property type="match status" value="1"/>
</dbReference>
<dbReference type="InterPro" id="IPR036249">
    <property type="entry name" value="Thioredoxin-like_sf"/>
</dbReference>
<dbReference type="PROSITE" id="PS51352">
    <property type="entry name" value="THIOREDOXIN_2"/>
    <property type="match status" value="1"/>
</dbReference>
<accession>A0ABY9PXH5</accession>
<proteinExistence type="predicted"/>
<dbReference type="RefSeq" id="WP_228104624.1">
    <property type="nucleotide sequence ID" value="NZ_CP101637.1"/>
</dbReference>
<keyword evidence="1" id="KW-0472">Membrane</keyword>
<evidence type="ECO:0000313" key="3">
    <source>
        <dbReference type="EMBL" id="WMT80373.1"/>
    </source>
</evidence>
<dbReference type="EMBL" id="CP101637">
    <property type="protein sequence ID" value="WMT80373.1"/>
    <property type="molecule type" value="Genomic_DNA"/>
</dbReference>
<dbReference type="InterPro" id="IPR013766">
    <property type="entry name" value="Thioredoxin_domain"/>
</dbReference>
<dbReference type="SUPFAM" id="SSF52833">
    <property type="entry name" value="Thioredoxin-like"/>
    <property type="match status" value="1"/>
</dbReference>
<gene>
    <name evidence="3" type="primary">resA_1</name>
    <name evidence="3" type="ORF">TEMA_06890</name>
</gene>
<evidence type="ECO:0000259" key="2">
    <source>
        <dbReference type="PROSITE" id="PS51352"/>
    </source>
</evidence>
<feature type="transmembrane region" description="Helical" evidence="1">
    <location>
        <begin position="7"/>
        <end position="30"/>
    </location>
</feature>
<evidence type="ECO:0000313" key="4">
    <source>
        <dbReference type="Proteomes" id="UP001235030"/>
    </source>
</evidence>
<feature type="domain" description="Thioredoxin" evidence="2">
    <location>
        <begin position="53"/>
        <end position="197"/>
    </location>
</feature>
<keyword evidence="1" id="KW-1133">Transmembrane helix</keyword>
<keyword evidence="4" id="KW-1185">Reference proteome</keyword>
<dbReference type="InterPro" id="IPR013740">
    <property type="entry name" value="Redoxin"/>
</dbReference>
<reference evidence="3 4" key="1">
    <citation type="submission" date="2022-07" db="EMBL/GenBank/DDBJ databases">
        <title>Genome sequence of Terrisporobacter mayombei DSM6539.</title>
        <authorList>
            <person name="Boeer T."/>
            <person name="Bengelsdorf F.R."/>
            <person name="Daniel R."/>
            <person name="Poehlein A."/>
        </authorList>
    </citation>
    <scope>NUCLEOTIDE SEQUENCE [LARGE SCALE GENOMIC DNA]</scope>
    <source>
        <strain evidence="3 4">DSM 6539</strain>
    </source>
</reference>
<organism evidence="3 4">
    <name type="scientific">Terrisporobacter mayombei</name>
    <dbReference type="NCBI Taxonomy" id="1541"/>
    <lineage>
        <taxon>Bacteria</taxon>
        <taxon>Bacillati</taxon>
        <taxon>Bacillota</taxon>
        <taxon>Clostridia</taxon>
        <taxon>Peptostreptococcales</taxon>
        <taxon>Peptostreptococcaceae</taxon>
        <taxon>Terrisporobacter</taxon>
    </lineage>
</organism>